<gene>
    <name evidence="1" type="ORF">JTZ10_06820</name>
</gene>
<keyword evidence="1" id="KW-0378">Hydrolase</keyword>
<dbReference type="AlphaFoldDB" id="A0AAW4G2Z0"/>
<dbReference type="SUPFAM" id="SSF53474">
    <property type="entry name" value="alpha/beta-Hydrolases"/>
    <property type="match status" value="1"/>
</dbReference>
<dbReference type="RefSeq" id="WP_204717699.1">
    <property type="nucleotide sequence ID" value="NZ_JAFFGU010000002.1"/>
</dbReference>
<reference evidence="1" key="1">
    <citation type="submission" date="2021-02" db="EMBL/GenBank/DDBJ databases">
        <title>Taxonomy, biology and ecology of Rhodococcus bacteria occurring in California pistachio and other woody hosts as revealed by genome sequence analyses.</title>
        <authorList>
            <person name="Riely B."/>
            <person name="Gai Y."/>
        </authorList>
    </citation>
    <scope>NUCLEOTIDE SEQUENCE</scope>
    <source>
        <strain evidence="1">BP-295</strain>
    </source>
</reference>
<evidence type="ECO:0000313" key="1">
    <source>
        <dbReference type="EMBL" id="MBM7277470.1"/>
    </source>
</evidence>
<evidence type="ECO:0000313" key="2">
    <source>
        <dbReference type="Proteomes" id="UP001195196"/>
    </source>
</evidence>
<comment type="caution">
    <text evidence="1">The sequence shown here is derived from an EMBL/GenBank/DDBJ whole genome shotgun (WGS) entry which is preliminary data.</text>
</comment>
<dbReference type="InterPro" id="IPR010662">
    <property type="entry name" value="RBBP9/YdeN"/>
</dbReference>
<name>A0AAW4G2Z0_GORRU</name>
<sequence length="311" mass="33741">MIGPIVMFDGAQFRRSPGHWQIVLAQLLCDDGFDVSYPLLPDLDAPDADEWCRTFRRHLSPDAIVVAHGLSAAWWTRLAADGGPIPASLRVLLVAPPGPGRRPDLTRDLDPALLRSLSVEPPVIVVAQDDPWRNQHPLDLPEDSGVRVITLPTGGHLNEASRLGAWAPAHHWVLTGQWPDPPDDAPAPMRTPITNAADPPDLADALVRRHRPHGRRLGIAVTPAVSANLVEQVAATLTDAGVTPARRLALIPLPPTRESVDANEIKYFLDRYGHEYTTIICTDAEVPDAAPLHDPLTAVGCHLIRVPATTD</sequence>
<organism evidence="1 2">
    <name type="scientific">Gordonia rubripertincta</name>
    <name type="common">Rhodococcus corallinus</name>
    <dbReference type="NCBI Taxonomy" id="36822"/>
    <lineage>
        <taxon>Bacteria</taxon>
        <taxon>Bacillati</taxon>
        <taxon>Actinomycetota</taxon>
        <taxon>Actinomycetes</taxon>
        <taxon>Mycobacteriales</taxon>
        <taxon>Gordoniaceae</taxon>
        <taxon>Gordonia</taxon>
    </lineage>
</organism>
<dbReference type="InterPro" id="IPR029058">
    <property type="entry name" value="AB_hydrolase_fold"/>
</dbReference>
<dbReference type="GO" id="GO:0016787">
    <property type="term" value="F:hydrolase activity"/>
    <property type="evidence" value="ECO:0007669"/>
    <property type="project" value="UniProtKB-KW"/>
</dbReference>
<accession>A0AAW4G2Z0</accession>
<dbReference type="Proteomes" id="UP001195196">
    <property type="component" value="Unassembled WGS sequence"/>
</dbReference>
<dbReference type="EMBL" id="JAFFGU010000002">
    <property type="protein sequence ID" value="MBM7277470.1"/>
    <property type="molecule type" value="Genomic_DNA"/>
</dbReference>
<proteinExistence type="predicted"/>
<dbReference type="Gene3D" id="3.40.50.1820">
    <property type="entry name" value="alpha/beta hydrolase"/>
    <property type="match status" value="1"/>
</dbReference>
<dbReference type="Pfam" id="PF06821">
    <property type="entry name" value="Ser_hydrolase"/>
    <property type="match status" value="1"/>
</dbReference>
<protein>
    <submittedName>
        <fullName evidence="1">Alpha/beta hydrolase</fullName>
    </submittedName>
</protein>